<name>A0ABU9E6M7_9BACT</name>
<accession>A0ABU9E6M7</accession>
<feature type="signal peptide" evidence="2">
    <location>
        <begin position="1"/>
        <end position="16"/>
    </location>
</feature>
<feature type="region of interest" description="Disordered" evidence="1">
    <location>
        <begin position="298"/>
        <end position="330"/>
    </location>
</feature>
<dbReference type="EMBL" id="JBBHLI010000002">
    <property type="protein sequence ID" value="MEK9500181.1"/>
    <property type="molecule type" value="Genomic_DNA"/>
</dbReference>
<feature type="compositionally biased region" description="Gly residues" evidence="1">
    <location>
        <begin position="501"/>
        <end position="510"/>
    </location>
</feature>
<comment type="caution">
    <text evidence="3">The sequence shown here is derived from an EMBL/GenBank/DDBJ whole genome shotgun (WGS) entry which is preliminary data.</text>
</comment>
<evidence type="ECO:0008006" key="5">
    <source>
        <dbReference type="Google" id="ProtNLM"/>
    </source>
</evidence>
<dbReference type="RefSeq" id="WP_405286386.1">
    <property type="nucleotide sequence ID" value="NZ_JBBHLI010000002.1"/>
</dbReference>
<evidence type="ECO:0000256" key="2">
    <source>
        <dbReference type="SAM" id="SignalP"/>
    </source>
</evidence>
<evidence type="ECO:0000313" key="3">
    <source>
        <dbReference type="EMBL" id="MEK9500181.1"/>
    </source>
</evidence>
<protein>
    <recommendedName>
        <fullName evidence="5">Organic solvent tolerance-like N-terminal domain-containing protein</fullName>
    </recommendedName>
</protein>
<feature type="compositionally biased region" description="Low complexity" evidence="1">
    <location>
        <begin position="298"/>
        <end position="319"/>
    </location>
</feature>
<keyword evidence="4" id="KW-1185">Reference proteome</keyword>
<gene>
    <name evidence="3" type="ORF">WI372_04270</name>
</gene>
<evidence type="ECO:0000313" key="4">
    <source>
        <dbReference type="Proteomes" id="UP001484239"/>
    </source>
</evidence>
<reference evidence="3 4" key="1">
    <citation type="submission" date="2024-02" db="EMBL/GenBank/DDBJ databases">
        <title>A novel Gemmatimonadota bacterium.</title>
        <authorList>
            <person name="Du Z.-J."/>
            <person name="Ye Y.-Q."/>
        </authorList>
    </citation>
    <scope>NUCLEOTIDE SEQUENCE [LARGE SCALE GENOMIC DNA]</scope>
    <source>
        <strain evidence="3 4">DH-20</strain>
    </source>
</reference>
<proteinExistence type="predicted"/>
<sequence>MMGRLALLGALMGAAALTVGVPDALRAQPSGCSVLAGTRGSSTIGTNNGSVTHMGNPRLRCSDGRYMEADSLVHFQASGYTNMLGRVVFRTDGRELRAATARYFEGIGRLEADSAVELRDLEQGTVITGEELLYLRAGPQRPEEQLTVTGGRPRALLYPRRDTLREDSPPPTDSITPWEVVGDRIHLVGDQYFEAQGSVGVVRDSLMAFADSLRYDQVGGGLDLVGGPARVVQGALDLRGEEMRILMPGDVIEEVTARREALLTTDSLDVDAPTIRIFMADGVLDRLVAWVPAGTNAPATGAPSPTAAQGPPTAQQRTAPDGEVLEEDEEPAPIRARAVGSTLTMEADSLDLLAPAEQLQRMVAIGGARAVSTARDSINRASTPDDLLHDWIEGDTVRAIFEPSVDAAGTGEGAEAEYLLESIEARINARSLYRMDPDSVQRTDTTSFRGRIPVNYTEAQSIVLFFVEGEVKRMEFEGLQRGIQLQPVRTPADTARAEPNGTGGGEEPHP</sequence>
<keyword evidence="2" id="KW-0732">Signal</keyword>
<feature type="chain" id="PRO_5046276862" description="Organic solvent tolerance-like N-terminal domain-containing protein" evidence="2">
    <location>
        <begin position="17"/>
        <end position="510"/>
    </location>
</feature>
<dbReference type="Proteomes" id="UP001484239">
    <property type="component" value="Unassembled WGS sequence"/>
</dbReference>
<organism evidence="3 4">
    <name type="scientific">Gaopeijia maritima</name>
    <dbReference type="NCBI Taxonomy" id="3119007"/>
    <lineage>
        <taxon>Bacteria</taxon>
        <taxon>Pseudomonadati</taxon>
        <taxon>Gemmatimonadota</taxon>
        <taxon>Longimicrobiia</taxon>
        <taxon>Gaopeijiales</taxon>
        <taxon>Gaopeijiaceae</taxon>
        <taxon>Gaopeijia</taxon>
    </lineage>
</organism>
<evidence type="ECO:0000256" key="1">
    <source>
        <dbReference type="SAM" id="MobiDB-lite"/>
    </source>
</evidence>
<feature type="region of interest" description="Disordered" evidence="1">
    <location>
        <begin position="485"/>
        <end position="510"/>
    </location>
</feature>